<proteinExistence type="predicted"/>
<reference evidence="1" key="1">
    <citation type="journal article" date="2023" name="Int. J. Syst. Evol. Microbiol.">
        <title>Mesoterricola silvestris gen. nov., sp. nov., Mesoterricola sediminis sp. nov., Geothrix oryzae sp. nov., Geothrix edaphica sp. nov., Geothrix rubra sp. nov., and Geothrix limicola sp. nov., six novel members of Acidobacteriota isolated from soils.</title>
        <authorList>
            <person name="Itoh H."/>
            <person name="Sugisawa Y."/>
            <person name="Mise K."/>
            <person name="Xu Z."/>
            <person name="Kuniyasu M."/>
            <person name="Ushijima N."/>
            <person name="Kawano K."/>
            <person name="Kobayashi E."/>
            <person name="Shiratori Y."/>
            <person name="Masuda Y."/>
            <person name="Senoo K."/>
        </authorList>
    </citation>
    <scope>NUCLEOTIDE SEQUENCE</scope>
    <source>
        <strain evidence="1">W786</strain>
    </source>
</reference>
<evidence type="ECO:0000313" key="1">
    <source>
        <dbReference type="EMBL" id="BDU76229.1"/>
    </source>
</evidence>
<dbReference type="RefSeq" id="WP_316411263.1">
    <property type="nucleotide sequence ID" value="NZ_AP027081.1"/>
</dbReference>
<dbReference type="EMBL" id="AP027081">
    <property type="protein sequence ID" value="BDU76229.1"/>
    <property type="molecule type" value="Genomic_DNA"/>
</dbReference>
<dbReference type="AlphaFoldDB" id="A0AA48GU34"/>
<evidence type="ECO:0000313" key="2">
    <source>
        <dbReference type="Proteomes" id="UP001228113"/>
    </source>
</evidence>
<accession>A0AA48GU34</accession>
<sequence length="59" mass="6963">MLPTLAVVFRCRLCGRNKFERPSPHMCAVGYLKHYGRRKYKERYPGGIFEVISRPYWGA</sequence>
<name>A0AA48GU34_9BACT</name>
<organism evidence="1 2">
    <name type="scientific">Mesoterricola sediminis</name>
    <dbReference type="NCBI Taxonomy" id="2927980"/>
    <lineage>
        <taxon>Bacteria</taxon>
        <taxon>Pseudomonadati</taxon>
        <taxon>Acidobacteriota</taxon>
        <taxon>Holophagae</taxon>
        <taxon>Holophagales</taxon>
        <taxon>Holophagaceae</taxon>
        <taxon>Mesoterricola</taxon>
    </lineage>
</organism>
<dbReference type="KEGG" id="msea:METESE_11870"/>
<gene>
    <name evidence="1" type="ORF">METESE_11870</name>
</gene>
<protein>
    <submittedName>
        <fullName evidence="1">Uncharacterized protein</fullName>
    </submittedName>
</protein>
<dbReference type="Proteomes" id="UP001228113">
    <property type="component" value="Chromosome"/>
</dbReference>
<keyword evidence="2" id="KW-1185">Reference proteome</keyword>